<comment type="caution">
    <text evidence="7">Lacks conserved residue(s) required for the propagation of feature annotation.</text>
</comment>
<evidence type="ECO:0000256" key="7">
    <source>
        <dbReference type="HAMAP-Rule" id="MF_00384"/>
    </source>
</evidence>
<comment type="pathway">
    <text evidence="7">Amino-acid biosynthesis; L-threonine biosynthesis; L-threonine from L-aspartate: step 4/5.</text>
</comment>
<evidence type="ECO:0000256" key="1">
    <source>
        <dbReference type="ARBA" id="ARBA00022605"/>
    </source>
</evidence>
<keyword evidence="7" id="KW-0963">Cytoplasm</keyword>
<dbReference type="SUPFAM" id="SSF55060">
    <property type="entry name" value="GHMP Kinase, C-terminal domain"/>
    <property type="match status" value="1"/>
</dbReference>
<reference evidence="11 12" key="1">
    <citation type="submission" date="2015-11" db="EMBL/GenBank/DDBJ databases">
        <title>Genomic analysis of 38 Legionella species identifies large and diverse effector repertoires.</title>
        <authorList>
            <person name="Burstein D."/>
            <person name="Amaro F."/>
            <person name="Zusman T."/>
            <person name="Lifshitz Z."/>
            <person name="Cohen O."/>
            <person name="Gilbert J.A."/>
            <person name="Pupko T."/>
            <person name="Shuman H.A."/>
            <person name="Segal G."/>
        </authorList>
    </citation>
    <scope>NUCLEOTIDE SEQUENCE [LARGE SCALE GENOMIC DNA]</scope>
    <source>
        <strain evidence="11 12">ATCC 51914</strain>
    </source>
</reference>
<comment type="catalytic activity">
    <reaction evidence="7">
        <text>L-homoserine + ATP = O-phospho-L-homoserine + ADP + H(+)</text>
        <dbReference type="Rhea" id="RHEA:13985"/>
        <dbReference type="ChEBI" id="CHEBI:15378"/>
        <dbReference type="ChEBI" id="CHEBI:30616"/>
        <dbReference type="ChEBI" id="CHEBI:57476"/>
        <dbReference type="ChEBI" id="CHEBI:57590"/>
        <dbReference type="ChEBI" id="CHEBI:456216"/>
        <dbReference type="EC" id="2.7.1.39"/>
    </reaction>
</comment>
<dbReference type="RefSeq" id="WP_058479365.1">
    <property type="nucleotide sequence ID" value="NZ_CAAAIQ010000018.1"/>
</dbReference>
<keyword evidence="1 7" id="KW-0028">Amino-acid biosynthesis</keyword>
<dbReference type="NCBIfam" id="TIGR00191">
    <property type="entry name" value="thrB"/>
    <property type="match status" value="1"/>
</dbReference>
<proteinExistence type="inferred from homology"/>
<dbReference type="InterPro" id="IPR020568">
    <property type="entry name" value="Ribosomal_Su5_D2-typ_SF"/>
</dbReference>
<evidence type="ECO:0000256" key="8">
    <source>
        <dbReference type="NCBIfam" id="TIGR00191"/>
    </source>
</evidence>
<dbReference type="PANTHER" id="PTHR20861">
    <property type="entry name" value="HOMOSERINE/4-DIPHOSPHOCYTIDYL-2-C-METHYL-D-ERYTHRITOL KINASE"/>
    <property type="match status" value="1"/>
</dbReference>
<evidence type="ECO:0000259" key="10">
    <source>
        <dbReference type="Pfam" id="PF08544"/>
    </source>
</evidence>
<dbReference type="PANTHER" id="PTHR20861:SF1">
    <property type="entry name" value="HOMOSERINE KINASE"/>
    <property type="match status" value="1"/>
</dbReference>
<keyword evidence="4 7" id="KW-0547">Nucleotide-binding</keyword>
<dbReference type="Pfam" id="PF00288">
    <property type="entry name" value="GHMP_kinases_N"/>
    <property type="match status" value="1"/>
</dbReference>
<dbReference type="Gene3D" id="3.30.70.890">
    <property type="entry name" value="GHMP kinase, C-terminal domain"/>
    <property type="match status" value="1"/>
</dbReference>
<dbReference type="GO" id="GO:0005737">
    <property type="term" value="C:cytoplasm"/>
    <property type="evidence" value="ECO:0007669"/>
    <property type="project" value="UniProtKB-SubCell"/>
</dbReference>
<dbReference type="EC" id="2.7.1.39" evidence="7 8"/>
<dbReference type="Proteomes" id="UP000054729">
    <property type="component" value="Unassembled WGS sequence"/>
</dbReference>
<evidence type="ECO:0000256" key="6">
    <source>
        <dbReference type="ARBA" id="ARBA00022840"/>
    </source>
</evidence>
<dbReference type="InterPro" id="IPR006204">
    <property type="entry name" value="GHMP_kinase_N_dom"/>
</dbReference>
<dbReference type="InterPro" id="IPR013750">
    <property type="entry name" value="GHMP_kinase_C_dom"/>
</dbReference>
<evidence type="ECO:0000256" key="3">
    <source>
        <dbReference type="ARBA" id="ARBA00022697"/>
    </source>
</evidence>
<evidence type="ECO:0000256" key="2">
    <source>
        <dbReference type="ARBA" id="ARBA00022679"/>
    </source>
</evidence>
<dbReference type="EMBL" id="LNZB01000009">
    <property type="protein sequence ID" value="KTD82593.1"/>
    <property type="molecule type" value="Genomic_DNA"/>
</dbReference>
<comment type="similarity">
    <text evidence="7">Belongs to the GHMP kinase family. Homoserine kinase subfamily.</text>
</comment>
<dbReference type="InterPro" id="IPR014721">
    <property type="entry name" value="Ribsml_uS5_D2-typ_fold_subgr"/>
</dbReference>
<dbReference type="HAMAP" id="MF_00384">
    <property type="entry name" value="Homoser_kinase"/>
    <property type="match status" value="1"/>
</dbReference>
<protein>
    <recommendedName>
        <fullName evidence="7 8">Homoserine kinase</fullName>
        <shortName evidence="7">HK</shortName>
        <shortName evidence="7">HSK</shortName>
        <ecNumber evidence="7 8">2.7.1.39</ecNumber>
    </recommendedName>
</protein>
<dbReference type="UniPathway" id="UPA00050">
    <property type="reaction ID" value="UER00064"/>
</dbReference>
<keyword evidence="6 7" id="KW-0067">ATP-binding</keyword>
<evidence type="ECO:0000313" key="12">
    <source>
        <dbReference type="Proteomes" id="UP000054729"/>
    </source>
</evidence>
<dbReference type="GO" id="GO:0009088">
    <property type="term" value="P:threonine biosynthetic process"/>
    <property type="evidence" value="ECO:0007669"/>
    <property type="project" value="UniProtKB-UniRule"/>
</dbReference>
<keyword evidence="5 7" id="KW-0418">Kinase</keyword>
<feature type="domain" description="GHMP kinase N-terminal" evidence="9">
    <location>
        <begin position="71"/>
        <end position="152"/>
    </location>
</feature>
<evidence type="ECO:0000259" key="9">
    <source>
        <dbReference type="Pfam" id="PF00288"/>
    </source>
</evidence>
<feature type="domain" description="GHMP kinase C-terminal" evidence="10">
    <location>
        <begin position="211"/>
        <end position="287"/>
    </location>
</feature>
<accession>A0A0W1AMN9</accession>
<dbReference type="PIRSF" id="PIRSF000676">
    <property type="entry name" value="Homoser_kin"/>
    <property type="match status" value="1"/>
</dbReference>
<dbReference type="GO" id="GO:0004413">
    <property type="term" value="F:homoserine kinase activity"/>
    <property type="evidence" value="ECO:0007669"/>
    <property type="project" value="UniProtKB-UniRule"/>
</dbReference>
<keyword evidence="2 7" id="KW-0808">Transferase</keyword>
<dbReference type="InterPro" id="IPR036554">
    <property type="entry name" value="GHMP_kinase_C_sf"/>
</dbReference>
<dbReference type="GO" id="GO:0005524">
    <property type="term" value="F:ATP binding"/>
    <property type="evidence" value="ECO:0007669"/>
    <property type="project" value="UniProtKB-UniRule"/>
</dbReference>
<keyword evidence="3 7" id="KW-0791">Threonine biosynthesis</keyword>
<dbReference type="PRINTS" id="PR00958">
    <property type="entry name" value="HOMSERKINASE"/>
</dbReference>
<evidence type="ECO:0000256" key="5">
    <source>
        <dbReference type="ARBA" id="ARBA00022777"/>
    </source>
</evidence>
<name>A0A0W1AMN9_9GAMM</name>
<comment type="function">
    <text evidence="7">Catalyzes the ATP-dependent phosphorylation of L-homoserine to L-homoserine phosphate.</text>
</comment>
<evidence type="ECO:0000313" key="11">
    <source>
        <dbReference type="EMBL" id="KTD82593.1"/>
    </source>
</evidence>
<dbReference type="Gene3D" id="3.30.230.10">
    <property type="match status" value="1"/>
</dbReference>
<organism evidence="11 12">
    <name type="scientific">Legionella waltersii</name>
    <dbReference type="NCBI Taxonomy" id="66969"/>
    <lineage>
        <taxon>Bacteria</taxon>
        <taxon>Pseudomonadati</taxon>
        <taxon>Pseudomonadota</taxon>
        <taxon>Gammaproteobacteria</taxon>
        <taxon>Legionellales</taxon>
        <taxon>Legionellaceae</taxon>
        <taxon>Legionella</taxon>
    </lineage>
</organism>
<dbReference type="SUPFAM" id="SSF54211">
    <property type="entry name" value="Ribosomal protein S5 domain 2-like"/>
    <property type="match status" value="1"/>
</dbReference>
<gene>
    <name evidence="7 11" type="primary">thrB</name>
    <name evidence="11" type="ORF">Lwal_0522</name>
</gene>
<dbReference type="InterPro" id="IPR000870">
    <property type="entry name" value="Homoserine_kinase"/>
</dbReference>
<dbReference type="NCBIfam" id="NF002288">
    <property type="entry name" value="PRK01212.1-4"/>
    <property type="match status" value="1"/>
</dbReference>
<dbReference type="AlphaFoldDB" id="A0A0W1AMN9"/>
<sequence length="313" mass="33599">MMNHLKTVTAFAPATSANVAVGFDILGFAVEGVGDSVTLTKSKEPHLTIESINGSKLIPYDCEKNTATVALQAMLGFLDSRQGFSLILNKQIPISSGIGGSAASSVAAVVALNHFLLNPLPPEQLIEFALHGEKVACGVMHGDNVVPCLYGGMTLIQSLYPLNIIKLPVVPLQVVLIHPHLLLPTRESRAVLNETVDLATFVKQNARMAAFISGLYEENYDRMESACIDDVIEPKRAHLIPGFYDVKSAAHQYGAIACSISGSGPTMFAFAKEKSQALTIAKHMSLEFKKKGIESDSFMTTISNQGAIVIDEK</sequence>
<evidence type="ECO:0000256" key="4">
    <source>
        <dbReference type="ARBA" id="ARBA00022741"/>
    </source>
</evidence>
<keyword evidence="12" id="KW-1185">Reference proteome</keyword>
<dbReference type="STRING" id="66969.Lwal_0522"/>
<dbReference type="PATRIC" id="fig|66969.6.peg.559"/>
<dbReference type="OrthoDB" id="9769912at2"/>
<comment type="caution">
    <text evidence="11">The sequence shown here is derived from an EMBL/GenBank/DDBJ whole genome shotgun (WGS) entry which is preliminary data.</text>
</comment>
<dbReference type="Pfam" id="PF08544">
    <property type="entry name" value="GHMP_kinases_C"/>
    <property type="match status" value="1"/>
</dbReference>
<comment type="subcellular location">
    <subcellularLocation>
        <location evidence="7">Cytoplasm</location>
    </subcellularLocation>
</comment>